<dbReference type="AlphaFoldDB" id="A0A7J7C6P9"/>
<evidence type="ECO:0000313" key="1">
    <source>
        <dbReference type="EMBL" id="KAF5729782.1"/>
    </source>
</evidence>
<dbReference type="InParanoid" id="A0A7J7C6P9"/>
<dbReference type="OrthoDB" id="1915921at2759"/>
<gene>
    <name evidence="1" type="ORF">HS088_TW20G00146</name>
</gene>
<evidence type="ECO:0000313" key="2">
    <source>
        <dbReference type="Proteomes" id="UP000593562"/>
    </source>
</evidence>
<dbReference type="Proteomes" id="UP000593562">
    <property type="component" value="Unassembled WGS sequence"/>
</dbReference>
<organism evidence="1 2">
    <name type="scientific">Tripterygium wilfordii</name>
    <name type="common">Thunder God vine</name>
    <dbReference type="NCBI Taxonomy" id="458696"/>
    <lineage>
        <taxon>Eukaryota</taxon>
        <taxon>Viridiplantae</taxon>
        <taxon>Streptophyta</taxon>
        <taxon>Embryophyta</taxon>
        <taxon>Tracheophyta</taxon>
        <taxon>Spermatophyta</taxon>
        <taxon>Magnoliopsida</taxon>
        <taxon>eudicotyledons</taxon>
        <taxon>Gunneridae</taxon>
        <taxon>Pentapetalae</taxon>
        <taxon>rosids</taxon>
        <taxon>fabids</taxon>
        <taxon>Celastrales</taxon>
        <taxon>Celastraceae</taxon>
        <taxon>Tripterygium</taxon>
    </lineage>
</organism>
<dbReference type="PANTHER" id="PTHR37244:SF1">
    <property type="entry name" value="NADP-SPECIFIC GLUTAMATE DEHYDROGENASE"/>
    <property type="match status" value="1"/>
</dbReference>
<proteinExistence type="predicted"/>
<comment type="caution">
    <text evidence="1">The sequence shown here is derived from an EMBL/GenBank/DDBJ whole genome shotgun (WGS) entry which is preliminary data.</text>
</comment>
<dbReference type="PANTHER" id="PTHR37244">
    <property type="entry name" value="NADP-SPECIFIC GLUTAMATE DEHYDROGENASE"/>
    <property type="match status" value="1"/>
</dbReference>
<dbReference type="EMBL" id="JAAARO010000020">
    <property type="protein sequence ID" value="KAF5729782.1"/>
    <property type="molecule type" value="Genomic_DNA"/>
</dbReference>
<accession>A0A7J7C6P9</accession>
<dbReference type="FunCoup" id="A0A7J7C6P9">
    <property type="interactions" value="160"/>
</dbReference>
<sequence length="250" mass="28261">MCMSTDFHGFNPRDRSHLRIKAFFIKLSGFRPKNPIPESLTLVYLPRISGSELEIEGSKIRPDSTAFVTLHRVVNQKTRNGEAIYGNRERVRAGDGIRFEVYLREEKVLKGVFRRVEEDEWRMECTCGLEREISDVAAAEACVAVEGKSAMRERVEMAVKRKRKCSNQRGFLEDIPEGREIDDESDGQCCCCSFGDGKTDGGDSKEKVDLDLDMEGVRWAVDVGIWVVSLGVGYLVSKASAKSLRRMRLL</sequence>
<keyword evidence="2" id="KW-1185">Reference proteome</keyword>
<name>A0A7J7C6P9_TRIWF</name>
<protein>
    <submittedName>
        <fullName evidence="1">Uncharacterized protein</fullName>
    </submittedName>
</protein>
<reference evidence="1 2" key="1">
    <citation type="journal article" date="2020" name="Nat. Commun.">
        <title>Genome of Tripterygium wilfordii and identification of cytochrome P450 involved in triptolide biosynthesis.</title>
        <authorList>
            <person name="Tu L."/>
            <person name="Su P."/>
            <person name="Zhang Z."/>
            <person name="Gao L."/>
            <person name="Wang J."/>
            <person name="Hu T."/>
            <person name="Zhou J."/>
            <person name="Zhang Y."/>
            <person name="Zhao Y."/>
            <person name="Liu Y."/>
            <person name="Song Y."/>
            <person name="Tong Y."/>
            <person name="Lu Y."/>
            <person name="Yang J."/>
            <person name="Xu C."/>
            <person name="Jia M."/>
            <person name="Peters R.J."/>
            <person name="Huang L."/>
            <person name="Gao W."/>
        </authorList>
    </citation>
    <scope>NUCLEOTIDE SEQUENCE [LARGE SCALE GENOMIC DNA]</scope>
    <source>
        <strain evidence="2">cv. XIE 37</strain>
        <tissue evidence="1">Leaf</tissue>
    </source>
</reference>